<proteinExistence type="predicted"/>
<keyword evidence="3" id="KW-1185">Reference proteome</keyword>
<gene>
    <name evidence="2" type="ORF">AVEN_50459_1</name>
</gene>
<feature type="region of interest" description="Disordered" evidence="1">
    <location>
        <begin position="26"/>
        <end position="46"/>
    </location>
</feature>
<evidence type="ECO:0000256" key="1">
    <source>
        <dbReference type="SAM" id="MobiDB-lite"/>
    </source>
</evidence>
<dbReference type="EMBL" id="BGPR01070259">
    <property type="protein sequence ID" value="GBO43728.1"/>
    <property type="molecule type" value="Genomic_DNA"/>
</dbReference>
<reference evidence="2 3" key="1">
    <citation type="journal article" date="2019" name="Sci. Rep.">
        <title>Orb-weaving spider Araneus ventricosus genome elucidates the spidroin gene catalogue.</title>
        <authorList>
            <person name="Kono N."/>
            <person name="Nakamura H."/>
            <person name="Ohtoshi R."/>
            <person name="Moran D.A.P."/>
            <person name="Shinohara A."/>
            <person name="Yoshida Y."/>
            <person name="Fujiwara M."/>
            <person name="Mori M."/>
            <person name="Tomita M."/>
            <person name="Arakawa K."/>
        </authorList>
    </citation>
    <scope>NUCLEOTIDE SEQUENCE [LARGE SCALE GENOMIC DNA]</scope>
</reference>
<dbReference type="Proteomes" id="UP000499080">
    <property type="component" value="Unassembled WGS sequence"/>
</dbReference>
<sequence length="46" mass="4829">PNVLLAGSGRYNLSQSSLPLLGLRLEEPEGREPTDQPAAGGCQSHL</sequence>
<comment type="caution">
    <text evidence="2">The sequence shown here is derived from an EMBL/GenBank/DDBJ whole genome shotgun (WGS) entry which is preliminary data.</text>
</comment>
<evidence type="ECO:0000313" key="2">
    <source>
        <dbReference type="EMBL" id="GBO43728.1"/>
    </source>
</evidence>
<name>A0A4Y2X3H9_ARAVE</name>
<dbReference type="AlphaFoldDB" id="A0A4Y2X3H9"/>
<evidence type="ECO:0000313" key="3">
    <source>
        <dbReference type="Proteomes" id="UP000499080"/>
    </source>
</evidence>
<protein>
    <submittedName>
        <fullName evidence="2">Uncharacterized protein</fullName>
    </submittedName>
</protein>
<feature type="non-terminal residue" evidence="2">
    <location>
        <position position="1"/>
    </location>
</feature>
<accession>A0A4Y2X3H9</accession>
<organism evidence="2 3">
    <name type="scientific">Araneus ventricosus</name>
    <name type="common">Orbweaver spider</name>
    <name type="synonym">Epeira ventricosa</name>
    <dbReference type="NCBI Taxonomy" id="182803"/>
    <lineage>
        <taxon>Eukaryota</taxon>
        <taxon>Metazoa</taxon>
        <taxon>Ecdysozoa</taxon>
        <taxon>Arthropoda</taxon>
        <taxon>Chelicerata</taxon>
        <taxon>Arachnida</taxon>
        <taxon>Araneae</taxon>
        <taxon>Araneomorphae</taxon>
        <taxon>Entelegynae</taxon>
        <taxon>Araneoidea</taxon>
        <taxon>Araneidae</taxon>
        <taxon>Araneus</taxon>
    </lineage>
</organism>